<dbReference type="PANTHER" id="PTHR43597:SF5">
    <property type="entry name" value="SUFE-LIKE PROTEIN 2, CHLOROPLASTIC"/>
    <property type="match status" value="1"/>
</dbReference>
<gene>
    <name evidence="3" type="ORF">GCM10009092_30680</name>
</gene>
<organism evidence="3 4">
    <name type="scientific">Bowmanella denitrificans</name>
    <dbReference type="NCBI Taxonomy" id="366582"/>
    <lineage>
        <taxon>Bacteria</taxon>
        <taxon>Pseudomonadati</taxon>
        <taxon>Pseudomonadota</taxon>
        <taxon>Gammaproteobacteria</taxon>
        <taxon>Alteromonadales</taxon>
        <taxon>Alteromonadaceae</taxon>
        <taxon>Bowmanella</taxon>
    </lineage>
</organism>
<reference evidence="4" key="1">
    <citation type="journal article" date="2019" name="Int. J. Syst. Evol. Microbiol.">
        <title>The Global Catalogue of Microorganisms (GCM) 10K type strain sequencing project: providing services to taxonomists for standard genome sequencing and annotation.</title>
        <authorList>
            <consortium name="The Broad Institute Genomics Platform"/>
            <consortium name="The Broad Institute Genome Sequencing Center for Infectious Disease"/>
            <person name="Wu L."/>
            <person name="Ma J."/>
        </authorList>
    </citation>
    <scope>NUCLEOTIDE SEQUENCE [LARGE SCALE GENOMIC DNA]</scope>
    <source>
        <strain evidence="4">JCM 13378</strain>
    </source>
</reference>
<accession>A0ABP3H7L9</accession>
<proteinExistence type="inferred from homology"/>
<dbReference type="PANTHER" id="PTHR43597">
    <property type="entry name" value="SULFUR ACCEPTOR PROTEIN CSDE"/>
    <property type="match status" value="1"/>
</dbReference>
<keyword evidence="4" id="KW-1185">Reference proteome</keyword>
<dbReference type="Proteomes" id="UP001501757">
    <property type="component" value="Unassembled WGS sequence"/>
</dbReference>
<evidence type="ECO:0000256" key="1">
    <source>
        <dbReference type="ARBA" id="ARBA00010282"/>
    </source>
</evidence>
<evidence type="ECO:0000313" key="4">
    <source>
        <dbReference type="Proteomes" id="UP001501757"/>
    </source>
</evidence>
<dbReference type="EMBL" id="BAAAEI010000020">
    <property type="protein sequence ID" value="GAA0364182.1"/>
    <property type="molecule type" value="Genomic_DNA"/>
</dbReference>
<dbReference type="Gene3D" id="3.90.1010.10">
    <property type="match status" value="1"/>
</dbReference>
<comment type="caution">
    <text evidence="3">The sequence shown here is derived from an EMBL/GenBank/DDBJ whole genome shotgun (WGS) entry which is preliminary data.</text>
</comment>
<evidence type="ECO:0000313" key="3">
    <source>
        <dbReference type="EMBL" id="GAA0364182.1"/>
    </source>
</evidence>
<dbReference type="RefSeq" id="WP_343846108.1">
    <property type="nucleotide sequence ID" value="NZ_BAAAEI010000020.1"/>
</dbReference>
<dbReference type="SUPFAM" id="SSF82649">
    <property type="entry name" value="SufE/NifU"/>
    <property type="match status" value="1"/>
</dbReference>
<comment type="similarity">
    <text evidence="1">Belongs to the SufE family.</text>
</comment>
<evidence type="ECO:0000259" key="2">
    <source>
        <dbReference type="Pfam" id="PF02657"/>
    </source>
</evidence>
<feature type="domain" description="Fe-S metabolism associated" evidence="2">
    <location>
        <begin position="7"/>
        <end position="128"/>
    </location>
</feature>
<protein>
    <submittedName>
        <fullName evidence="3">SufE family protein</fullName>
    </submittedName>
</protein>
<name>A0ABP3H7L9_9ALTE</name>
<sequence>MNLPIAEKVHQAKGWDAQMRELMLAGSSLAVLPEALRVAQFEVQGCESQVWLNCKIQSAGRLSITAWSTSKVIRGLLALMLEALQNCNVEEVLQFDMQAYMQQLGLERHLSQSRNSGLRAVMQHIQQQCRLHSQQP</sequence>
<dbReference type="Pfam" id="PF02657">
    <property type="entry name" value="SufE"/>
    <property type="match status" value="1"/>
</dbReference>
<dbReference type="InterPro" id="IPR003808">
    <property type="entry name" value="Fe-S_metab-assoc_dom"/>
</dbReference>